<gene>
    <name evidence="7" type="ORF">COT24_00785</name>
</gene>
<feature type="transmembrane region" description="Helical" evidence="6">
    <location>
        <begin position="7"/>
        <end position="26"/>
    </location>
</feature>
<keyword evidence="6" id="KW-0812">Transmembrane</keyword>
<dbReference type="InterPro" id="IPR050492">
    <property type="entry name" value="Bact_metal-bind_prot9"/>
</dbReference>
<dbReference type="SUPFAM" id="SSF53807">
    <property type="entry name" value="Helical backbone' metal receptor"/>
    <property type="match status" value="1"/>
</dbReference>
<dbReference type="Pfam" id="PF01297">
    <property type="entry name" value="ZnuA"/>
    <property type="match status" value="1"/>
</dbReference>
<evidence type="ECO:0000313" key="7">
    <source>
        <dbReference type="EMBL" id="PIS42965.1"/>
    </source>
</evidence>
<keyword evidence="2 4" id="KW-0813">Transport</keyword>
<evidence type="ECO:0000256" key="3">
    <source>
        <dbReference type="ARBA" id="ARBA00022729"/>
    </source>
</evidence>
<evidence type="ECO:0000313" key="8">
    <source>
        <dbReference type="Proteomes" id="UP000231542"/>
    </source>
</evidence>
<dbReference type="PANTHER" id="PTHR42953">
    <property type="entry name" value="HIGH-AFFINITY ZINC UPTAKE SYSTEM PROTEIN ZNUA-RELATED"/>
    <property type="match status" value="1"/>
</dbReference>
<comment type="caution">
    <text evidence="7">The sequence shown here is derived from an EMBL/GenBank/DDBJ whole genome shotgun (WGS) entry which is preliminary data.</text>
</comment>
<organism evidence="7 8">
    <name type="scientific">Candidatus Kerfeldbacteria bacterium CG08_land_8_20_14_0_20_40_16</name>
    <dbReference type="NCBI Taxonomy" id="2014244"/>
    <lineage>
        <taxon>Bacteria</taxon>
        <taxon>Candidatus Kerfeldiibacteriota</taxon>
    </lineage>
</organism>
<accession>A0A2H0YWV4</accession>
<evidence type="ECO:0000256" key="1">
    <source>
        <dbReference type="ARBA" id="ARBA00011028"/>
    </source>
</evidence>
<feature type="coiled-coil region" evidence="5">
    <location>
        <begin position="174"/>
        <end position="205"/>
    </location>
</feature>
<keyword evidence="6" id="KW-1133">Transmembrane helix</keyword>
<dbReference type="PRINTS" id="PR00691">
    <property type="entry name" value="ADHESINB"/>
</dbReference>
<dbReference type="EMBL" id="PEXU01000010">
    <property type="protein sequence ID" value="PIS42965.1"/>
    <property type="molecule type" value="Genomic_DNA"/>
</dbReference>
<dbReference type="Gene3D" id="3.40.50.1980">
    <property type="entry name" value="Nitrogenase molybdenum iron protein domain"/>
    <property type="match status" value="2"/>
</dbReference>
<dbReference type="GO" id="GO:0030001">
    <property type="term" value="P:metal ion transport"/>
    <property type="evidence" value="ECO:0007669"/>
    <property type="project" value="InterPro"/>
</dbReference>
<keyword evidence="3" id="KW-0732">Signal</keyword>
<dbReference type="InterPro" id="IPR006128">
    <property type="entry name" value="Lipoprotein_PsaA-like"/>
</dbReference>
<keyword evidence="6" id="KW-0472">Membrane</keyword>
<name>A0A2H0YWV4_9BACT</name>
<dbReference type="Proteomes" id="UP000231542">
    <property type="component" value="Unassembled WGS sequence"/>
</dbReference>
<keyword evidence="5" id="KW-0175">Coiled coil</keyword>
<dbReference type="PANTHER" id="PTHR42953:SF3">
    <property type="entry name" value="HIGH-AFFINITY ZINC UPTAKE SYSTEM PROTEIN ZNUA"/>
    <property type="match status" value="1"/>
</dbReference>
<dbReference type="AlphaFoldDB" id="A0A2H0YWV4"/>
<evidence type="ECO:0000256" key="2">
    <source>
        <dbReference type="ARBA" id="ARBA00022448"/>
    </source>
</evidence>
<proteinExistence type="inferred from homology"/>
<dbReference type="InterPro" id="IPR006129">
    <property type="entry name" value="AdhesinB"/>
</dbReference>
<dbReference type="GO" id="GO:0007155">
    <property type="term" value="P:cell adhesion"/>
    <property type="evidence" value="ECO:0007669"/>
    <property type="project" value="InterPro"/>
</dbReference>
<evidence type="ECO:0000256" key="6">
    <source>
        <dbReference type="SAM" id="Phobius"/>
    </source>
</evidence>
<protein>
    <recommendedName>
        <fullName evidence="9">Zinc ABC transporter substrate-binding protein</fullName>
    </recommendedName>
</protein>
<evidence type="ECO:0008006" key="9">
    <source>
        <dbReference type="Google" id="ProtNLM"/>
    </source>
</evidence>
<sequence length="310" mass="34693">MKKSTAFLTVLVLISISIIGLIVIYGKEENTTSDQIKIGATIFPLYDIARNIAGDKIEVVNILPPGASPHTFEITPEKVKELQNTKVVFAIGQGLDDWMNDLTNSLTGIEIVMVSNNIALRKFSDEQGHDSEEQEGNHDEHGEYDPHYWLSINNAKIIAQNIANRLEILDPLNSSSYQKNLEDYQEKLDILKEESENKIRNLTNTALVTAHDAWSYFAEELNLKIVGSFQPSPGKEPTPQELSALQALIAEYKVKALFSEPQLSENVVKPFADDTGLEIFVLDPLGGVEDRQSYIDLIKYNVNTIYEALK</sequence>
<dbReference type="PRINTS" id="PR00690">
    <property type="entry name" value="ADHESNFAMILY"/>
</dbReference>
<dbReference type="InterPro" id="IPR006127">
    <property type="entry name" value="ZnuA-like"/>
</dbReference>
<dbReference type="GO" id="GO:0046872">
    <property type="term" value="F:metal ion binding"/>
    <property type="evidence" value="ECO:0007669"/>
    <property type="project" value="InterPro"/>
</dbReference>
<evidence type="ECO:0000256" key="4">
    <source>
        <dbReference type="RuleBase" id="RU003512"/>
    </source>
</evidence>
<reference evidence="7 8" key="1">
    <citation type="submission" date="2017-09" db="EMBL/GenBank/DDBJ databases">
        <title>Depth-based differentiation of microbial function through sediment-hosted aquifers and enrichment of novel symbionts in the deep terrestrial subsurface.</title>
        <authorList>
            <person name="Probst A.J."/>
            <person name="Ladd B."/>
            <person name="Jarett J.K."/>
            <person name="Geller-Mcgrath D.E."/>
            <person name="Sieber C.M."/>
            <person name="Emerson J.B."/>
            <person name="Anantharaman K."/>
            <person name="Thomas B.C."/>
            <person name="Malmstrom R."/>
            <person name="Stieglmeier M."/>
            <person name="Klingl A."/>
            <person name="Woyke T."/>
            <person name="Ryan C.M."/>
            <person name="Banfield J.F."/>
        </authorList>
    </citation>
    <scope>NUCLEOTIDE SEQUENCE [LARGE SCALE GENOMIC DNA]</scope>
    <source>
        <strain evidence="7">CG08_land_8_20_14_0_20_40_16</strain>
    </source>
</reference>
<evidence type="ECO:0000256" key="5">
    <source>
        <dbReference type="SAM" id="Coils"/>
    </source>
</evidence>
<comment type="similarity">
    <text evidence="1 4">Belongs to the bacterial solute-binding protein 9 family.</text>
</comment>